<protein>
    <submittedName>
        <fullName evidence="1">Aminoglycoside phosphotransferase family protein</fullName>
    </submittedName>
</protein>
<dbReference type="Pfam" id="PF04655">
    <property type="entry name" value="APH_6_hur"/>
    <property type="match status" value="1"/>
</dbReference>
<dbReference type="RefSeq" id="WP_345705988.1">
    <property type="nucleotide sequence ID" value="NZ_BAABKV010000001.1"/>
</dbReference>
<proteinExistence type="predicted"/>
<dbReference type="Gene3D" id="3.90.1200.10">
    <property type="match status" value="1"/>
</dbReference>
<reference evidence="2" key="1">
    <citation type="journal article" date="2019" name="Int. J. Syst. Evol. Microbiol.">
        <title>The Global Catalogue of Microorganisms (GCM) 10K type strain sequencing project: providing services to taxonomists for standard genome sequencing and annotation.</title>
        <authorList>
            <consortium name="The Broad Institute Genomics Platform"/>
            <consortium name="The Broad Institute Genome Sequencing Center for Infectious Disease"/>
            <person name="Wu L."/>
            <person name="Ma J."/>
        </authorList>
    </citation>
    <scope>NUCLEOTIDE SEQUENCE [LARGE SCALE GENOMIC DNA]</scope>
    <source>
        <strain evidence="2">CGMCC 1.12859</strain>
    </source>
</reference>
<organism evidence="1 2">
    <name type="scientific">Kitasatospora paranensis</name>
    <dbReference type="NCBI Taxonomy" id="258053"/>
    <lineage>
        <taxon>Bacteria</taxon>
        <taxon>Bacillati</taxon>
        <taxon>Actinomycetota</taxon>
        <taxon>Actinomycetes</taxon>
        <taxon>Kitasatosporales</taxon>
        <taxon>Streptomycetaceae</taxon>
        <taxon>Kitasatospora</taxon>
    </lineage>
</organism>
<evidence type="ECO:0000313" key="1">
    <source>
        <dbReference type="EMBL" id="MFC7183986.1"/>
    </source>
</evidence>
<comment type="caution">
    <text evidence="1">The sequence shown here is derived from an EMBL/GenBank/DDBJ whole genome shotgun (WGS) entry which is preliminary data.</text>
</comment>
<gene>
    <name evidence="1" type="ORF">ACFQMG_31010</name>
</gene>
<evidence type="ECO:0000313" key="2">
    <source>
        <dbReference type="Proteomes" id="UP001596435"/>
    </source>
</evidence>
<keyword evidence="2" id="KW-1185">Reference proteome</keyword>
<dbReference type="SUPFAM" id="SSF56112">
    <property type="entry name" value="Protein kinase-like (PK-like)"/>
    <property type="match status" value="1"/>
</dbReference>
<dbReference type="InterPro" id="IPR011009">
    <property type="entry name" value="Kinase-like_dom_sf"/>
</dbReference>
<accession>A0ABW2G7K2</accession>
<dbReference type="InterPro" id="IPR006748">
    <property type="entry name" value="NH2Glyco/OHUrea_AB-resist_kin"/>
</dbReference>
<name>A0ABW2G7K2_9ACTN</name>
<dbReference type="EMBL" id="JBHTAJ010000085">
    <property type="protein sequence ID" value="MFC7183986.1"/>
    <property type="molecule type" value="Genomic_DNA"/>
</dbReference>
<dbReference type="Proteomes" id="UP001596435">
    <property type="component" value="Unassembled WGS sequence"/>
</dbReference>
<sequence length="309" mass="33970">MSALPGQQITVPERLADTIQAWEGEAGRRWLATLPALVAEHLDRWGLTLERVGDPGGQISLVSYVHRDDDLSPAVLKAGLVTTETEQEHEALRHWAGRGAVLLIDADPAAGVLLLERLHGDIPLRSLAEAKAMMEAVSLLRRLWVPPAEGHPFRLVRDRAADMSAHLAEHRRLPGAADVLPLIDEALETAASLIASEPEQLLLHGDFHHGNILAADRSPWLAIDPKPVVGERAWDLAWLAQDRMDTLAGSPGQRAAVRRRLHTLADAVEVDRDRLRGWTLFRTVCAGLWHLSVGEPGPAENYLEFAAWL</sequence>